<dbReference type="Proteomes" id="UP000186074">
    <property type="component" value="Chromosome"/>
</dbReference>
<evidence type="ECO:0000256" key="2">
    <source>
        <dbReference type="ARBA" id="ARBA00022801"/>
    </source>
</evidence>
<accession>A0A1P8KL11</accession>
<dbReference type="CDD" id="cd11593">
    <property type="entry name" value="Agmatinase-like_2"/>
    <property type="match status" value="1"/>
</dbReference>
<dbReference type="InterPro" id="IPR006035">
    <property type="entry name" value="Ureohydrolase"/>
</dbReference>
<feature type="binding site" evidence="3">
    <location>
        <position position="275"/>
    </location>
    <ligand>
        <name>Mn(2+)</name>
        <dbReference type="ChEBI" id="CHEBI:29035"/>
        <label>1</label>
    </ligand>
</feature>
<protein>
    <submittedName>
        <fullName evidence="5">Arginase</fullName>
    </submittedName>
</protein>
<dbReference type="STRING" id="1850254.LPB137_04915"/>
<feature type="binding site" evidence="3">
    <location>
        <position position="181"/>
    </location>
    <ligand>
        <name>Mn(2+)</name>
        <dbReference type="ChEBI" id="CHEBI:29035"/>
        <label>1</label>
    </ligand>
</feature>
<dbReference type="Gene3D" id="3.40.800.10">
    <property type="entry name" value="Ureohydrolase domain"/>
    <property type="match status" value="1"/>
</dbReference>
<feature type="binding site" evidence="3">
    <location>
        <position position="179"/>
    </location>
    <ligand>
        <name>Mn(2+)</name>
        <dbReference type="ChEBI" id="CHEBI:29035"/>
        <label>1</label>
    </ligand>
</feature>
<evidence type="ECO:0000256" key="3">
    <source>
        <dbReference type="PIRSR" id="PIRSR036979-1"/>
    </source>
</evidence>
<dbReference type="GO" id="GO:0033389">
    <property type="term" value="P:putrescine biosynthetic process from arginine, via agmatine"/>
    <property type="evidence" value="ECO:0007669"/>
    <property type="project" value="TreeGrafter"/>
</dbReference>
<name>A0A1P8KL11_9BACT</name>
<keyword evidence="2" id="KW-0378">Hydrolase</keyword>
<dbReference type="InterPro" id="IPR023696">
    <property type="entry name" value="Ureohydrolase_dom_sf"/>
</dbReference>
<dbReference type="KEGG" id="alp:LPB137_04915"/>
<proteinExistence type="inferred from homology"/>
<dbReference type="PROSITE" id="PS51409">
    <property type="entry name" value="ARGINASE_2"/>
    <property type="match status" value="1"/>
</dbReference>
<feature type="binding site" evidence="3">
    <location>
        <position position="183"/>
    </location>
    <ligand>
        <name>Mn(2+)</name>
        <dbReference type="ChEBI" id="CHEBI:29035"/>
        <label>1</label>
    </ligand>
</feature>
<evidence type="ECO:0000256" key="4">
    <source>
        <dbReference type="PROSITE-ProRule" id="PRU00742"/>
    </source>
</evidence>
<evidence type="ECO:0000313" key="5">
    <source>
        <dbReference type="EMBL" id="APW65231.1"/>
    </source>
</evidence>
<dbReference type="PIRSF" id="PIRSF036979">
    <property type="entry name" value="Arginase"/>
    <property type="match status" value="1"/>
</dbReference>
<evidence type="ECO:0000256" key="1">
    <source>
        <dbReference type="ARBA" id="ARBA00022723"/>
    </source>
</evidence>
<dbReference type="PANTHER" id="PTHR11358:SF26">
    <property type="entry name" value="GUANIDINO ACID HYDROLASE, MITOCHONDRIAL"/>
    <property type="match status" value="1"/>
</dbReference>
<dbReference type="PRINTS" id="PR00116">
    <property type="entry name" value="ARGINASE"/>
</dbReference>
<dbReference type="Pfam" id="PF00491">
    <property type="entry name" value="Arginase"/>
    <property type="match status" value="1"/>
</dbReference>
<keyword evidence="6" id="KW-1185">Reference proteome</keyword>
<feature type="binding site" evidence="3">
    <location>
        <position position="273"/>
    </location>
    <ligand>
        <name>Mn(2+)</name>
        <dbReference type="ChEBI" id="CHEBI:29035"/>
        <label>1</label>
    </ligand>
</feature>
<dbReference type="SUPFAM" id="SSF52768">
    <property type="entry name" value="Arginase/deacetylase"/>
    <property type="match status" value="1"/>
</dbReference>
<dbReference type="RefSeq" id="WP_076085172.1">
    <property type="nucleotide sequence ID" value="NZ_CP019070.1"/>
</dbReference>
<comment type="similarity">
    <text evidence="4">Belongs to the arginase family.</text>
</comment>
<keyword evidence="3" id="KW-0464">Manganese</keyword>
<dbReference type="PANTHER" id="PTHR11358">
    <property type="entry name" value="ARGINASE/AGMATINASE"/>
    <property type="match status" value="1"/>
</dbReference>
<reference evidence="5 6" key="1">
    <citation type="submission" date="2017-01" db="EMBL/GenBank/DDBJ databases">
        <title>Genome sequencing of Arcobacter sp. LPB0137.</title>
        <authorList>
            <person name="Lee G.-W."/>
            <person name="Yi H."/>
        </authorList>
    </citation>
    <scope>NUCLEOTIDE SEQUENCE [LARGE SCALE GENOMIC DNA]</scope>
    <source>
        <strain evidence="5 6">LPB0137</strain>
    </source>
</reference>
<dbReference type="OrthoDB" id="9789727at2"/>
<feature type="binding site" evidence="3">
    <location>
        <position position="155"/>
    </location>
    <ligand>
        <name>Mn(2+)</name>
        <dbReference type="ChEBI" id="CHEBI:29035"/>
        <label>1</label>
    </ligand>
</feature>
<keyword evidence="1 3" id="KW-0479">Metal-binding</keyword>
<dbReference type="GO" id="GO:0008783">
    <property type="term" value="F:agmatinase activity"/>
    <property type="evidence" value="ECO:0007669"/>
    <property type="project" value="TreeGrafter"/>
</dbReference>
<dbReference type="GO" id="GO:0046872">
    <property type="term" value="F:metal ion binding"/>
    <property type="evidence" value="ECO:0007669"/>
    <property type="project" value="UniProtKB-KW"/>
</dbReference>
<gene>
    <name evidence="5" type="ORF">LPB137_04915</name>
</gene>
<dbReference type="EMBL" id="CP019070">
    <property type="protein sequence ID" value="APW65231.1"/>
    <property type="molecule type" value="Genomic_DNA"/>
</dbReference>
<dbReference type="AlphaFoldDB" id="A0A1P8KL11"/>
<comment type="cofactor">
    <cofactor evidence="3">
        <name>Mn(2+)</name>
        <dbReference type="ChEBI" id="CHEBI:29035"/>
    </cofactor>
    <text evidence="3">Binds 2 manganese ions per subunit.</text>
</comment>
<evidence type="ECO:0000313" key="6">
    <source>
        <dbReference type="Proteomes" id="UP000186074"/>
    </source>
</evidence>
<sequence>MSYRTLEEEIEILEQGLPPAQNDGFIGGRLNPKEASLVLIPVPWEATVSYGQGTAKAPDAIKLSSHQLDVENYHYIKPYTAGIAMLETDKDLLELSNKARKKAIKVIDAIEKGNEDKKALKFVNEASDILNTSVYKKAIKQIKKGKSVGVVGGDHSSPLGLIKALNDTQDEDFGILHVDAHHDLRCAYEGFTYSHASIFYNAMNECKKISKLVQFGIRDYSSEEANRLKDYGNKGSCLYDSQMKEELANGKSLKEVFTPYIEQLPNNVYLSIDIDGLEPINCPNTGTPVPSGLSFSQLEYLIFLIVKSGRNIIGFDLCEVGTSKNGWDENVGARILYQLCGALLASNEKIEYK</sequence>
<organism evidence="5 6">
    <name type="scientific">Poseidonibacter parvus</name>
    <dbReference type="NCBI Taxonomy" id="1850254"/>
    <lineage>
        <taxon>Bacteria</taxon>
        <taxon>Pseudomonadati</taxon>
        <taxon>Campylobacterota</taxon>
        <taxon>Epsilonproteobacteria</taxon>
        <taxon>Campylobacterales</taxon>
        <taxon>Arcobacteraceae</taxon>
        <taxon>Poseidonibacter</taxon>
    </lineage>
</organism>